<evidence type="ECO:0000256" key="1">
    <source>
        <dbReference type="ARBA" id="ARBA00007992"/>
    </source>
</evidence>
<keyword evidence="10" id="KW-1185">Reference proteome</keyword>
<feature type="region of interest" description="Disordered" evidence="6">
    <location>
        <begin position="418"/>
        <end position="439"/>
    </location>
</feature>
<dbReference type="EMBL" id="OOIP01000085">
    <property type="protein sequence ID" value="SPO42286.1"/>
    <property type="molecule type" value="Genomic_DNA"/>
</dbReference>
<dbReference type="EMBL" id="OOIP01000010">
    <property type="protein sequence ID" value="SPO38354.1"/>
    <property type="molecule type" value="Genomic_DNA"/>
</dbReference>
<protein>
    <submittedName>
        <fullName evidence="8">Related to salicylate 1-monooxygenase</fullName>
    </submittedName>
</protein>
<dbReference type="AlphaFoldDB" id="A0A5C3F1G1"/>
<evidence type="ECO:0000259" key="7">
    <source>
        <dbReference type="Pfam" id="PF01494"/>
    </source>
</evidence>
<feature type="domain" description="FAD-binding" evidence="7">
    <location>
        <begin position="11"/>
        <end position="341"/>
    </location>
</feature>
<evidence type="ECO:0000256" key="5">
    <source>
        <dbReference type="ARBA" id="ARBA00023033"/>
    </source>
</evidence>
<dbReference type="GO" id="GO:0004497">
    <property type="term" value="F:monooxygenase activity"/>
    <property type="evidence" value="ECO:0007669"/>
    <property type="project" value="UniProtKB-KW"/>
</dbReference>
<dbReference type="GO" id="GO:0071949">
    <property type="term" value="F:FAD binding"/>
    <property type="evidence" value="ECO:0007669"/>
    <property type="project" value="InterPro"/>
</dbReference>
<name>A0A5C3F1G1_9BASI</name>
<dbReference type="SUPFAM" id="SSF54373">
    <property type="entry name" value="FAD-linked reductases, C-terminal domain"/>
    <property type="match status" value="1"/>
</dbReference>
<keyword evidence="3" id="KW-0274">FAD</keyword>
<evidence type="ECO:0000256" key="2">
    <source>
        <dbReference type="ARBA" id="ARBA00022630"/>
    </source>
</evidence>
<gene>
    <name evidence="8" type="ORF">PSFLO_03831</name>
    <name evidence="9" type="ORF">PSFLO_07769</name>
</gene>
<dbReference type="Pfam" id="PF01494">
    <property type="entry name" value="FAD_binding_3"/>
    <property type="match status" value="1"/>
</dbReference>
<reference evidence="8 10" key="1">
    <citation type="submission" date="2018-03" db="EMBL/GenBank/DDBJ databases">
        <authorList>
            <person name="Guldener U."/>
        </authorList>
    </citation>
    <scope>NUCLEOTIDE SEQUENCE [LARGE SCALE GENOMIC DNA]</scope>
    <source>
        <strain evidence="8 10">DAOM196992</strain>
    </source>
</reference>
<keyword evidence="2" id="KW-0285">Flavoprotein</keyword>
<dbReference type="InterPro" id="IPR002938">
    <property type="entry name" value="FAD-bd"/>
</dbReference>
<evidence type="ECO:0000256" key="3">
    <source>
        <dbReference type="ARBA" id="ARBA00022827"/>
    </source>
</evidence>
<feature type="compositionally biased region" description="Low complexity" evidence="6">
    <location>
        <begin position="428"/>
        <end position="439"/>
    </location>
</feature>
<dbReference type="SUPFAM" id="SSF51905">
    <property type="entry name" value="FAD/NAD(P)-binding domain"/>
    <property type="match status" value="1"/>
</dbReference>
<dbReference type="PANTHER" id="PTHR13789">
    <property type="entry name" value="MONOOXYGENASE"/>
    <property type="match status" value="1"/>
</dbReference>
<organism evidence="8 10">
    <name type="scientific">Pseudozyma flocculosa</name>
    <dbReference type="NCBI Taxonomy" id="84751"/>
    <lineage>
        <taxon>Eukaryota</taxon>
        <taxon>Fungi</taxon>
        <taxon>Dikarya</taxon>
        <taxon>Basidiomycota</taxon>
        <taxon>Ustilaginomycotina</taxon>
        <taxon>Ustilaginomycetes</taxon>
        <taxon>Ustilaginales</taxon>
        <taxon>Ustilaginaceae</taxon>
        <taxon>Pseudozyma</taxon>
    </lineage>
</organism>
<dbReference type="InterPro" id="IPR050493">
    <property type="entry name" value="FAD-dep_Monooxygenase_BioMet"/>
</dbReference>
<evidence type="ECO:0000256" key="6">
    <source>
        <dbReference type="SAM" id="MobiDB-lite"/>
    </source>
</evidence>
<dbReference type="Gene3D" id="3.50.50.60">
    <property type="entry name" value="FAD/NAD(P)-binding domain"/>
    <property type="match status" value="1"/>
</dbReference>
<dbReference type="OrthoDB" id="9993796at2759"/>
<accession>A0A5C3F1G1</accession>
<dbReference type="PRINTS" id="PR00420">
    <property type="entry name" value="RNGMNOXGNASE"/>
</dbReference>
<evidence type="ECO:0000313" key="9">
    <source>
        <dbReference type="EMBL" id="SPO42286.1"/>
    </source>
</evidence>
<proteinExistence type="inferred from homology"/>
<evidence type="ECO:0000256" key="4">
    <source>
        <dbReference type="ARBA" id="ARBA00023002"/>
    </source>
</evidence>
<evidence type="ECO:0000313" key="10">
    <source>
        <dbReference type="Proteomes" id="UP000323386"/>
    </source>
</evidence>
<dbReference type="Proteomes" id="UP000323386">
    <property type="component" value="Unassembled WGS sequence"/>
</dbReference>
<evidence type="ECO:0000313" key="8">
    <source>
        <dbReference type="EMBL" id="SPO38354.1"/>
    </source>
</evidence>
<dbReference type="InterPro" id="IPR036188">
    <property type="entry name" value="FAD/NAD-bd_sf"/>
</dbReference>
<keyword evidence="5 8" id="KW-0503">Monooxygenase</keyword>
<sequence>MATSQQKSFHIVIVGAGIGGLAAAVALKAPGRRITLLEASRLNREVGANISLQPNAVKIAKRFLGLDSYLFGPDSIGRGVPDKAFLLYGTDDKLHMKIPLATDQYGEDRVCFHRVDLHSALKQAAVDGGAEIRTASRVRSVDCQTGEVTLESGEAVQADLVIGADGIRSVVRSAVLGRDEDAQSTGLSAYRTLIPTAELQHITGLPEGVRLGDDQTLMVVGRDCRMVMGPSRSSTVLGVVGLVPDSHAPQQDDGSWNTSASIEGFTKSFADFPAWVRAIIAKSVDLSIWQLRDTEPLERWHRQRATLIGDAAHAMLPTQGQGASQSFEDAEALQHLLRGVDASTTAEELDDRLAQLFAARHERASLIQAYSRQQARPGAQAGKVTLNPREFMDYNCQYDGVESWLRKKAEERRLHEDKTLLDTEGEQAASDKAAAAVLA</sequence>
<dbReference type="PANTHER" id="PTHR13789:SF314">
    <property type="entry name" value="FAD-BINDING DOMAIN-CONTAINING PROTEIN"/>
    <property type="match status" value="1"/>
</dbReference>
<keyword evidence="4" id="KW-0560">Oxidoreductase</keyword>
<comment type="similarity">
    <text evidence="1">Belongs to the paxM FAD-dependent monooxygenase family.</text>
</comment>